<proteinExistence type="predicted"/>
<dbReference type="RefSeq" id="WP_119136115.1">
    <property type="nucleotide sequence ID" value="NZ_QXXQ01000013.1"/>
</dbReference>
<dbReference type="GO" id="GO:0010181">
    <property type="term" value="F:FMN binding"/>
    <property type="evidence" value="ECO:0007669"/>
    <property type="project" value="InterPro"/>
</dbReference>
<dbReference type="SUPFAM" id="SSF50475">
    <property type="entry name" value="FMN-binding split barrel"/>
    <property type="match status" value="1"/>
</dbReference>
<dbReference type="Proteomes" id="UP000266649">
    <property type="component" value="Unassembled WGS sequence"/>
</dbReference>
<dbReference type="InterPro" id="IPR012349">
    <property type="entry name" value="Split_barrel_FMN-bd"/>
</dbReference>
<gene>
    <name evidence="3" type="ORF">D2N39_17720</name>
</gene>
<dbReference type="EMBL" id="QXXQ01000013">
    <property type="protein sequence ID" value="RID90390.1"/>
    <property type="molecule type" value="Genomic_DNA"/>
</dbReference>
<accession>A0A398BR68</accession>
<comment type="caution">
    <text evidence="3">The sequence shown here is derived from an EMBL/GenBank/DDBJ whole genome shotgun (WGS) entry which is preliminary data.</text>
</comment>
<dbReference type="Pfam" id="PF01613">
    <property type="entry name" value="Flavin_Reduct"/>
    <property type="match status" value="1"/>
</dbReference>
<keyword evidence="1" id="KW-0560">Oxidoreductase</keyword>
<dbReference type="SMART" id="SM00903">
    <property type="entry name" value="Flavin_Reduct"/>
    <property type="match status" value="1"/>
</dbReference>
<evidence type="ECO:0000259" key="2">
    <source>
        <dbReference type="SMART" id="SM00903"/>
    </source>
</evidence>
<evidence type="ECO:0000313" key="3">
    <source>
        <dbReference type="EMBL" id="RID90390.1"/>
    </source>
</evidence>
<reference evidence="3 4" key="1">
    <citation type="submission" date="2018-09" db="EMBL/GenBank/DDBJ databases">
        <title>Gemmobacter lutimaris sp. nov., a marine bacterium isolated from tidal flat.</title>
        <authorList>
            <person name="Lee D.W."/>
            <person name="Yoo Y."/>
            <person name="Kim J.-J."/>
            <person name="Kim B.S."/>
        </authorList>
    </citation>
    <scope>NUCLEOTIDE SEQUENCE [LARGE SCALE GENOMIC DNA]</scope>
    <source>
        <strain evidence="3 4">YJ-T1-11</strain>
    </source>
</reference>
<name>A0A398BR68_9RHOB</name>
<feature type="domain" description="Flavin reductase like" evidence="2">
    <location>
        <begin position="21"/>
        <end position="162"/>
    </location>
</feature>
<protein>
    <submittedName>
        <fullName evidence="3">Flavin reductase</fullName>
    </submittedName>
</protein>
<dbReference type="Gene3D" id="2.30.110.10">
    <property type="entry name" value="Electron Transport, Fmn-binding Protein, Chain A"/>
    <property type="match status" value="1"/>
</dbReference>
<dbReference type="PANTHER" id="PTHR30466:SF1">
    <property type="entry name" value="FMN REDUCTASE (NADH) RUTF"/>
    <property type="match status" value="1"/>
</dbReference>
<dbReference type="PANTHER" id="PTHR30466">
    <property type="entry name" value="FLAVIN REDUCTASE"/>
    <property type="match status" value="1"/>
</dbReference>
<organism evidence="3 4">
    <name type="scientific">Gemmobacter lutimaris</name>
    <dbReference type="NCBI Taxonomy" id="2306023"/>
    <lineage>
        <taxon>Bacteria</taxon>
        <taxon>Pseudomonadati</taxon>
        <taxon>Pseudomonadota</taxon>
        <taxon>Alphaproteobacteria</taxon>
        <taxon>Rhodobacterales</taxon>
        <taxon>Paracoccaceae</taxon>
        <taxon>Gemmobacter</taxon>
    </lineage>
</organism>
<dbReference type="OrthoDB" id="9792858at2"/>
<evidence type="ECO:0000313" key="4">
    <source>
        <dbReference type="Proteomes" id="UP000266649"/>
    </source>
</evidence>
<sequence>MSSETAFTPDALSARAFRDALGCFATGITVVTIDSAEGPMGFVANSFSSLSMDPPLVLWSPARASRRFRFFADAPHYVIHVLAEDQTDWIARFGRDGGGFSGLDVPRNSEGVPLIPGALARFDCAQHGTHDGGDHLIIVGRVLRAAMQEGAPLVFSRGRYGQFMPAA</sequence>
<dbReference type="InterPro" id="IPR002563">
    <property type="entry name" value="Flavin_Rdtase-like_dom"/>
</dbReference>
<keyword evidence="4" id="KW-1185">Reference proteome</keyword>
<dbReference type="InterPro" id="IPR050268">
    <property type="entry name" value="NADH-dep_flavin_reductase"/>
</dbReference>
<dbReference type="GO" id="GO:0042602">
    <property type="term" value="F:riboflavin reductase (NADPH) activity"/>
    <property type="evidence" value="ECO:0007669"/>
    <property type="project" value="TreeGrafter"/>
</dbReference>
<evidence type="ECO:0000256" key="1">
    <source>
        <dbReference type="ARBA" id="ARBA00023002"/>
    </source>
</evidence>
<dbReference type="AlphaFoldDB" id="A0A398BR68"/>